<feature type="domain" description="Peptidase M14" evidence="8">
    <location>
        <begin position="9"/>
        <end position="299"/>
    </location>
</feature>
<evidence type="ECO:0000313" key="10">
    <source>
        <dbReference type="Proteomes" id="UP000032431"/>
    </source>
</evidence>
<dbReference type="STRING" id="29343.CCDG5_0891"/>
<evidence type="ECO:0000256" key="2">
    <source>
        <dbReference type="ARBA" id="ARBA00005988"/>
    </source>
</evidence>
<evidence type="ECO:0000256" key="7">
    <source>
        <dbReference type="PROSITE-ProRule" id="PRU01379"/>
    </source>
</evidence>
<accession>A0A078KS90</accession>
<dbReference type="Gene3D" id="3.40.630.10">
    <property type="entry name" value="Zn peptidases"/>
    <property type="match status" value="1"/>
</dbReference>
<dbReference type="Proteomes" id="UP000032431">
    <property type="component" value="Chromosome I"/>
</dbReference>
<evidence type="ECO:0000256" key="5">
    <source>
        <dbReference type="ARBA" id="ARBA00022833"/>
    </source>
</evidence>
<dbReference type="GO" id="GO:0006508">
    <property type="term" value="P:proteolysis"/>
    <property type="evidence" value="ECO:0007669"/>
    <property type="project" value="UniProtKB-KW"/>
</dbReference>
<dbReference type="InterPro" id="IPR000834">
    <property type="entry name" value="Peptidase_M14"/>
</dbReference>
<dbReference type="PANTHER" id="PTHR11705:SF143">
    <property type="entry name" value="SLL0236 PROTEIN"/>
    <property type="match status" value="1"/>
</dbReference>
<keyword evidence="5" id="KW-0862">Zinc</keyword>
<feature type="active site" description="Proton donor/acceptor" evidence="7">
    <location>
        <position position="271"/>
    </location>
</feature>
<organism evidence="9 10">
    <name type="scientific">[Clostridium] cellulosi</name>
    <dbReference type="NCBI Taxonomy" id="29343"/>
    <lineage>
        <taxon>Bacteria</taxon>
        <taxon>Bacillati</taxon>
        <taxon>Bacillota</taxon>
        <taxon>Clostridia</taxon>
        <taxon>Eubacteriales</taxon>
        <taxon>Oscillospiraceae</taxon>
        <taxon>Oscillospiraceae incertae sedis</taxon>
    </lineage>
</organism>
<dbReference type="PROSITE" id="PS52035">
    <property type="entry name" value="PEPTIDASE_M14"/>
    <property type="match status" value="1"/>
</dbReference>
<reference evidence="10" key="1">
    <citation type="submission" date="2014-07" db="EMBL/GenBank/DDBJ databases">
        <authorList>
            <person name="Wibberg D."/>
        </authorList>
    </citation>
    <scope>NUCLEOTIDE SEQUENCE [LARGE SCALE GENOMIC DNA]</scope>
    <source>
        <strain evidence="10">DG5</strain>
    </source>
</reference>
<gene>
    <name evidence="9" type="ORF">CCDG5_0891</name>
</gene>
<name>A0A078KS90_9FIRM</name>
<dbReference type="CDD" id="cd06229">
    <property type="entry name" value="M14_Endopeptidase_I"/>
    <property type="match status" value="1"/>
</dbReference>
<evidence type="ECO:0000256" key="3">
    <source>
        <dbReference type="ARBA" id="ARBA00022670"/>
    </source>
</evidence>
<keyword evidence="9" id="KW-0121">Carboxypeptidase</keyword>
<evidence type="ECO:0000256" key="6">
    <source>
        <dbReference type="ARBA" id="ARBA00023049"/>
    </source>
</evidence>
<evidence type="ECO:0000259" key="8">
    <source>
        <dbReference type="PROSITE" id="PS52035"/>
    </source>
</evidence>
<evidence type="ECO:0000313" key="9">
    <source>
        <dbReference type="EMBL" id="CDZ24015.1"/>
    </source>
</evidence>
<dbReference type="SMART" id="SM00631">
    <property type="entry name" value="Zn_pept"/>
    <property type="match status" value="1"/>
</dbReference>
<evidence type="ECO:0000256" key="1">
    <source>
        <dbReference type="ARBA" id="ARBA00001947"/>
    </source>
</evidence>
<dbReference type="HOGENOM" id="CLU_050685_0_0_9"/>
<dbReference type="GO" id="GO:0005615">
    <property type="term" value="C:extracellular space"/>
    <property type="evidence" value="ECO:0007669"/>
    <property type="project" value="TreeGrafter"/>
</dbReference>
<keyword evidence="3" id="KW-0645">Protease</keyword>
<proteinExistence type="inferred from homology"/>
<evidence type="ECO:0000256" key="4">
    <source>
        <dbReference type="ARBA" id="ARBA00022801"/>
    </source>
</evidence>
<protein>
    <submittedName>
        <fullName evidence="9">Peptidase M14 carboxypeptidase A</fullName>
    </submittedName>
</protein>
<keyword evidence="4" id="KW-0378">Hydrolase</keyword>
<comment type="cofactor">
    <cofactor evidence="1">
        <name>Zn(2+)</name>
        <dbReference type="ChEBI" id="CHEBI:29105"/>
    </cofactor>
</comment>
<comment type="similarity">
    <text evidence="2 7">Belongs to the peptidase M14 family.</text>
</comment>
<dbReference type="OrthoDB" id="9811296at2"/>
<keyword evidence="10" id="KW-1185">Reference proteome</keyword>
<dbReference type="GO" id="GO:0004181">
    <property type="term" value="F:metallocarboxypeptidase activity"/>
    <property type="evidence" value="ECO:0007669"/>
    <property type="project" value="InterPro"/>
</dbReference>
<dbReference type="InterPro" id="IPR034274">
    <property type="entry name" value="ENP1_M14_CPD"/>
</dbReference>
<dbReference type="PATRIC" id="fig|29343.3.peg.948"/>
<dbReference type="Pfam" id="PF00246">
    <property type="entry name" value="Peptidase_M14"/>
    <property type="match status" value="1"/>
</dbReference>
<dbReference type="KEGG" id="ccel:CCDG5_0891"/>
<dbReference type="AlphaFoldDB" id="A0A078KS90"/>
<keyword evidence="6" id="KW-0482">Metalloprotease</keyword>
<dbReference type="GO" id="GO:0008270">
    <property type="term" value="F:zinc ion binding"/>
    <property type="evidence" value="ECO:0007669"/>
    <property type="project" value="InterPro"/>
</dbReference>
<dbReference type="SUPFAM" id="SSF53187">
    <property type="entry name" value="Zn-dependent exopeptidases"/>
    <property type="match status" value="1"/>
</dbReference>
<sequence>MAEFFEENKPMGYDELIRAVQLLRWRYKFVQRFSIGKSVLGRRIPAIVIGTGAHPILYVGAHHALEYMTSMVLIKFAGELCAHIESGEKFHDKNVRAILTRQSIYIIPMLNPDGVELHLKGLSTAFGMKERLIRISGGNFDNWQANARGVDLNHNYNAGFKTLRLMEIEKGITGPAPSQFGGYRPESEPETHALCNLCRRMLFRRAYAFHSQGEEIFWKYGDRTPKISLEIARALAEASGYTVSMPEGLASHGGFKDWYINVFRKPGFTIEIGKGKNPLPISEFSNIYNKIEKMLVLGLVL</sequence>
<dbReference type="PANTHER" id="PTHR11705">
    <property type="entry name" value="PROTEASE FAMILY M14 CARBOXYPEPTIDASE A,B"/>
    <property type="match status" value="1"/>
</dbReference>
<dbReference type="EMBL" id="LM995447">
    <property type="protein sequence ID" value="CDZ24015.1"/>
    <property type="molecule type" value="Genomic_DNA"/>
</dbReference>